<name>B8IEX9_METNO</name>
<dbReference type="InterPro" id="IPR004089">
    <property type="entry name" value="MCPsignal_dom"/>
</dbReference>
<dbReference type="SUPFAM" id="SSF141371">
    <property type="entry name" value="PilZ domain-like"/>
    <property type="match status" value="1"/>
</dbReference>
<accession>B8IEX9</accession>
<dbReference type="AlphaFoldDB" id="B8IEX9"/>
<protein>
    <submittedName>
        <fullName evidence="4">Methyl-accepting chemotaxis sensory transducer</fullName>
    </submittedName>
</protein>
<reference evidence="4 5" key="1">
    <citation type="submission" date="2009-01" db="EMBL/GenBank/DDBJ databases">
        <title>Complete sequence of chromosome of Methylobacterium nodulans ORS 2060.</title>
        <authorList>
            <consortium name="US DOE Joint Genome Institute"/>
            <person name="Lucas S."/>
            <person name="Copeland A."/>
            <person name="Lapidus A."/>
            <person name="Glavina del Rio T."/>
            <person name="Dalin E."/>
            <person name="Tice H."/>
            <person name="Bruce D."/>
            <person name="Goodwin L."/>
            <person name="Pitluck S."/>
            <person name="Sims D."/>
            <person name="Brettin T."/>
            <person name="Detter J.C."/>
            <person name="Han C."/>
            <person name="Larimer F."/>
            <person name="Land M."/>
            <person name="Hauser L."/>
            <person name="Kyrpides N."/>
            <person name="Ivanova N."/>
            <person name="Marx C.J."/>
            <person name="Richardson P."/>
        </authorList>
    </citation>
    <scope>NUCLEOTIDE SEQUENCE [LARGE SCALE GENOMIC DNA]</scope>
    <source>
        <strain evidence="5">LMG 21967 / CNCM I-2342 / ORS 2060</strain>
    </source>
</reference>
<proteinExistence type="predicted"/>
<dbReference type="GO" id="GO:0016020">
    <property type="term" value="C:membrane"/>
    <property type="evidence" value="ECO:0007669"/>
    <property type="project" value="InterPro"/>
</dbReference>
<evidence type="ECO:0000313" key="4">
    <source>
        <dbReference type="EMBL" id="ACL61472.1"/>
    </source>
</evidence>
<dbReference type="eggNOG" id="COG0840">
    <property type="taxonomic scope" value="Bacteria"/>
</dbReference>
<dbReference type="Gene3D" id="1.10.287.950">
    <property type="entry name" value="Methyl-accepting chemotaxis protein"/>
    <property type="match status" value="1"/>
</dbReference>
<gene>
    <name evidence="4" type="ordered locus">Mnod_6711</name>
</gene>
<evidence type="ECO:0000256" key="2">
    <source>
        <dbReference type="SAM" id="MobiDB-lite"/>
    </source>
</evidence>
<dbReference type="Proteomes" id="UP000008207">
    <property type="component" value="Chromosome"/>
</dbReference>
<dbReference type="HOGENOM" id="CLU_000445_107_32_5"/>
<dbReference type="GO" id="GO:0007165">
    <property type="term" value="P:signal transduction"/>
    <property type="evidence" value="ECO:0007669"/>
    <property type="project" value="UniProtKB-KW"/>
</dbReference>
<dbReference type="STRING" id="460265.Mnod_6711"/>
<dbReference type="PROSITE" id="PS50111">
    <property type="entry name" value="CHEMOTAXIS_TRANSDUC_2"/>
    <property type="match status" value="1"/>
</dbReference>
<dbReference type="KEGG" id="mno:Mnod_6711"/>
<evidence type="ECO:0000313" key="5">
    <source>
        <dbReference type="Proteomes" id="UP000008207"/>
    </source>
</evidence>
<organism evidence="4 5">
    <name type="scientific">Methylobacterium nodulans (strain LMG 21967 / CNCM I-2342 / ORS 2060)</name>
    <dbReference type="NCBI Taxonomy" id="460265"/>
    <lineage>
        <taxon>Bacteria</taxon>
        <taxon>Pseudomonadati</taxon>
        <taxon>Pseudomonadota</taxon>
        <taxon>Alphaproteobacteria</taxon>
        <taxon>Hyphomicrobiales</taxon>
        <taxon>Methylobacteriaceae</taxon>
        <taxon>Methylobacterium</taxon>
    </lineage>
</organism>
<dbReference type="OrthoDB" id="2489132at2"/>
<sequence length="568" mass="58259">MRLTRRSRAPQDSFEAVDVLPPEPPRLRPVAPARRSGLDAVDAVEAEIGRAVRGIAGSAAILGAEAAAARAGLAAVGAHLGADPSGIAEDGRRIAEAADALADDATGIGAVLEQAGRHLDHAGESHAQARCAAGALADIADEIARAVDRVAVLAREANLLALHATIEAARLGGAGEGCARMARDAARLSAEGARAGEAIRQLGRRIESGSQAATEATQAAAVAIAGLRPVLATLQAASEGQAGRAGMIAGTARSLAVDAACIDEGARAAIAAADGAARHAAAAEAAAGDLARIGPRIVAAMRQAEIGDRRLHDRYPVDLPAWVGSRGLGRVLDLGAGGLLLAPPAGHAAALGASLALEVRGIGRLGVTVVGISPRGLHCAFAQAEDAACCAPALARIEEAHRPLVAAAQEAAAQVARALEGALAAGRLTRDALFGTAYAPEPGSDPPRFLSPAGPVLEEILPPLLEPLLLADERLVFCIAVDRNGYAPVHNRRFAQAPRPDDPAWTARHSRHRRFHDDAVGLAAARSMRAFLVQLVPDEGRGTPLREVSAPIRVHGRHWGGMRMAYRI</sequence>
<dbReference type="RefSeq" id="WP_015933041.1">
    <property type="nucleotide sequence ID" value="NC_011894.1"/>
</dbReference>
<keyword evidence="1" id="KW-0807">Transducer</keyword>
<feature type="region of interest" description="Disordered" evidence="2">
    <location>
        <begin position="1"/>
        <end position="32"/>
    </location>
</feature>
<dbReference type="SUPFAM" id="SSF58104">
    <property type="entry name" value="Methyl-accepting chemotaxis protein (MCP) signaling domain"/>
    <property type="match status" value="1"/>
</dbReference>
<dbReference type="EMBL" id="CP001349">
    <property type="protein sequence ID" value="ACL61472.1"/>
    <property type="molecule type" value="Genomic_DNA"/>
</dbReference>
<evidence type="ECO:0000259" key="3">
    <source>
        <dbReference type="PROSITE" id="PS50111"/>
    </source>
</evidence>
<feature type="domain" description="Methyl-accepting transducer" evidence="3">
    <location>
        <begin position="65"/>
        <end position="294"/>
    </location>
</feature>
<keyword evidence="5" id="KW-1185">Reference proteome</keyword>
<evidence type="ECO:0000256" key="1">
    <source>
        <dbReference type="PROSITE-ProRule" id="PRU00284"/>
    </source>
</evidence>